<dbReference type="RefSeq" id="WP_009336449.1">
    <property type="nucleotide sequence ID" value="NZ_CP015507.1"/>
</dbReference>
<protein>
    <submittedName>
        <fullName evidence="1">Uncharacterized protein</fullName>
    </submittedName>
</protein>
<name>A0A160MJ72_9BACI</name>
<evidence type="ECO:0000313" key="1">
    <source>
        <dbReference type="EMBL" id="AND43174.1"/>
    </source>
</evidence>
<keyword evidence="1" id="KW-0614">Plasmid</keyword>
<gene>
    <name evidence="1" type="ORF">A361_28860</name>
</gene>
<dbReference type="AlphaFoldDB" id="A0A160MJ72"/>
<dbReference type="Proteomes" id="UP000077856">
    <property type="component" value="Plasmid pBO1"/>
</dbReference>
<organism evidence="1 2">
    <name type="scientific">Cytobacillus oceanisediminis 2691</name>
    <dbReference type="NCBI Taxonomy" id="1196031"/>
    <lineage>
        <taxon>Bacteria</taxon>
        <taxon>Bacillati</taxon>
        <taxon>Bacillota</taxon>
        <taxon>Bacilli</taxon>
        <taxon>Bacillales</taxon>
        <taxon>Bacillaceae</taxon>
        <taxon>Cytobacillus</taxon>
    </lineage>
</organism>
<dbReference type="KEGG" id="bon:A361_28860"/>
<reference evidence="1 2" key="1">
    <citation type="submission" date="2016-04" db="EMBL/GenBank/DDBJ databases">
        <title>Complete genome sequence of Bacillus oceanisediminis strain 2691.</title>
        <authorList>
            <person name="Jeong H."/>
            <person name="Kim H.J."/>
            <person name="Lee D.-W."/>
        </authorList>
    </citation>
    <scope>NUCLEOTIDE SEQUENCE [LARGE SCALE GENOMIC DNA]</scope>
    <source>
        <strain evidence="1 2">2691</strain>
        <plasmid evidence="2">pbo1</plasmid>
    </source>
</reference>
<sequence>MIIQRLGEKQILEIKQEIKKKQIGLNKLHINFRFVKGELYINAMGVEGIPQTEEYYESIEDNLTYVDLAWLTPLSNHLNVNLDASIAVNPDGSFEHNSIDLELHTALPSEVQDNHRILSYVTPLFKKLIPFRAFLTQIEFGWHNYRLSNIRFKLNLDGKKVNTILSNEQTVNTQVLGQWLSSLSQVLDYNQGRYKHLVDLPIINGRISTATFETGLCFRFDGKGKRRWS</sequence>
<evidence type="ECO:0000313" key="2">
    <source>
        <dbReference type="Proteomes" id="UP000077856"/>
    </source>
</evidence>
<accession>A0A160MJ72</accession>
<proteinExistence type="predicted"/>
<geneLocation type="plasmid" evidence="2">
    <name>pbo1</name>
</geneLocation>
<dbReference type="EMBL" id="CP015507">
    <property type="protein sequence ID" value="AND43174.1"/>
    <property type="molecule type" value="Genomic_DNA"/>
</dbReference>
<dbReference type="eggNOG" id="ENOG5030DQW">
    <property type="taxonomic scope" value="Bacteria"/>
</dbReference>